<feature type="transmembrane region" description="Helical" evidence="7">
    <location>
        <begin position="277"/>
        <end position="294"/>
    </location>
</feature>
<dbReference type="GO" id="GO:0005886">
    <property type="term" value="C:plasma membrane"/>
    <property type="evidence" value="ECO:0007669"/>
    <property type="project" value="UniProtKB-SubCell"/>
</dbReference>
<dbReference type="Pfam" id="PF02028">
    <property type="entry name" value="BCCT"/>
    <property type="match status" value="1"/>
</dbReference>
<keyword evidence="6 7" id="KW-0472">Membrane</keyword>
<keyword evidence="2" id="KW-0813">Transport</keyword>
<feature type="transmembrane region" description="Helical" evidence="7">
    <location>
        <begin position="97"/>
        <end position="117"/>
    </location>
</feature>
<evidence type="ECO:0000256" key="4">
    <source>
        <dbReference type="ARBA" id="ARBA00022692"/>
    </source>
</evidence>
<reference evidence="8" key="1">
    <citation type="journal article" date="2015" name="Nature">
        <title>Complex archaea that bridge the gap between prokaryotes and eukaryotes.</title>
        <authorList>
            <person name="Spang A."/>
            <person name="Saw J.H."/>
            <person name="Jorgensen S.L."/>
            <person name="Zaremba-Niedzwiedzka K."/>
            <person name="Martijn J."/>
            <person name="Lind A.E."/>
            <person name="van Eijk R."/>
            <person name="Schleper C."/>
            <person name="Guy L."/>
            <person name="Ettema T.J."/>
        </authorList>
    </citation>
    <scope>NUCLEOTIDE SEQUENCE</scope>
</reference>
<dbReference type="EMBL" id="LAZR01013230">
    <property type="protein sequence ID" value="KKM22926.1"/>
    <property type="molecule type" value="Genomic_DNA"/>
</dbReference>
<evidence type="ECO:0000256" key="6">
    <source>
        <dbReference type="ARBA" id="ARBA00023136"/>
    </source>
</evidence>
<evidence type="ECO:0000313" key="8">
    <source>
        <dbReference type="EMBL" id="KKM22926.1"/>
    </source>
</evidence>
<evidence type="ECO:0000256" key="3">
    <source>
        <dbReference type="ARBA" id="ARBA00022475"/>
    </source>
</evidence>
<feature type="transmembrane region" description="Helical" evidence="7">
    <location>
        <begin position="180"/>
        <end position="200"/>
    </location>
</feature>
<feature type="transmembrane region" description="Helical" evidence="7">
    <location>
        <begin position="155"/>
        <end position="173"/>
    </location>
</feature>
<protein>
    <submittedName>
        <fullName evidence="8">Uncharacterized protein</fullName>
    </submittedName>
</protein>
<evidence type="ECO:0000256" key="1">
    <source>
        <dbReference type="ARBA" id="ARBA00004651"/>
    </source>
</evidence>
<dbReference type="PANTHER" id="PTHR30047:SF7">
    <property type="entry name" value="HIGH-AFFINITY CHOLINE TRANSPORT PROTEIN"/>
    <property type="match status" value="1"/>
</dbReference>
<feature type="transmembrane region" description="Helical" evidence="7">
    <location>
        <begin position="61"/>
        <end position="85"/>
    </location>
</feature>
<dbReference type="InterPro" id="IPR000060">
    <property type="entry name" value="BCCT_transptr"/>
</dbReference>
<evidence type="ECO:0000256" key="5">
    <source>
        <dbReference type="ARBA" id="ARBA00022989"/>
    </source>
</evidence>
<organism evidence="8">
    <name type="scientific">marine sediment metagenome</name>
    <dbReference type="NCBI Taxonomy" id="412755"/>
    <lineage>
        <taxon>unclassified sequences</taxon>
        <taxon>metagenomes</taxon>
        <taxon>ecological metagenomes</taxon>
    </lineage>
</organism>
<keyword evidence="5 7" id="KW-1133">Transmembrane helix</keyword>
<accession>A0A0F9I5P7</accession>
<dbReference type="AlphaFoldDB" id="A0A0F9I5P7"/>
<sequence>MVFDILITIMSLCLIGVMGGLLHSLKALGGGRAYAVPLGAEKEKDMSGTNDMQIFLTYSDIALASSLIIIVLLALLYSLSARLGLKKGVQTLSQFNVFLAFFVLVWLLTMVPLQPIIDVAISGSTYYIQLLVTGTWQFSSQLNEPAWANSWTYNYYFWWLAWGPFVGVFLAKISQGRPVWQYIVGVVVVPTCVTILWFSVFSGSAIGWDSGHSSGIMAAIKIDYTQGLFVFFKQLGWQGGVLIWASLLLLLIFVATSVDSAILVIRNLAGAKSSHRLSLYTWSFVLALSGWVLLLQNNELLNRSLAVIGAVPFLFIFILQLIGFVKEFISELQE</sequence>
<feature type="transmembrane region" description="Helical" evidence="7">
    <location>
        <begin position="241"/>
        <end position="265"/>
    </location>
</feature>
<comment type="caution">
    <text evidence="8">The sequence shown here is derived from an EMBL/GenBank/DDBJ whole genome shotgun (WGS) entry which is preliminary data.</text>
</comment>
<evidence type="ECO:0000256" key="7">
    <source>
        <dbReference type="SAM" id="Phobius"/>
    </source>
</evidence>
<name>A0A0F9I5P7_9ZZZZ</name>
<evidence type="ECO:0000256" key="2">
    <source>
        <dbReference type="ARBA" id="ARBA00022448"/>
    </source>
</evidence>
<keyword evidence="4 7" id="KW-0812">Transmembrane</keyword>
<comment type="subcellular location">
    <subcellularLocation>
        <location evidence="1">Cell membrane</location>
        <topology evidence="1">Multi-pass membrane protein</topology>
    </subcellularLocation>
</comment>
<keyword evidence="3" id="KW-1003">Cell membrane</keyword>
<dbReference type="PANTHER" id="PTHR30047">
    <property type="entry name" value="HIGH-AFFINITY CHOLINE TRANSPORT PROTEIN-RELATED"/>
    <property type="match status" value="1"/>
</dbReference>
<dbReference type="GO" id="GO:0022857">
    <property type="term" value="F:transmembrane transporter activity"/>
    <property type="evidence" value="ECO:0007669"/>
    <property type="project" value="InterPro"/>
</dbReference>
<gene>
    <name evidence="8" type="ORF">LCGC14_1620340</name>
</gene>
<feature type="transmembrane region" description="Helical" evidence="7">
    <location>
        <begin position="306"/>
        <end position="325"/>
    </location>
</feature>
<proteinExistence type="predicted"/>